<dbReference type="AlphaFoldDB" id="A0A016S9A9"/>
<keyword evidence="1" id="KW-0812">Transmembrane</keyword>
<keyword evidence="1" id="KW-1133">Transmembrane helix</keyword>
<organism evidence="2 3">
    <name type="scientific">Ancylostoma ceylanicum</name>
    <dbReference type="NCBI Taxonomy" id="53326"/>
    <lineage>
        <taxon>Eukaryota</taxon>
        <taxon>Metazoa</taxon>
        <taxon>Ecdysozoa</taxon>
        <taxon>Nematoda</taxon>
        <taxon>Chromadorea</taxon>
        <taxon>Rhabditida</taxon>
        <taxon>Rhabditina</taxon>
        <taxon>Rhabditomorpha</taxon>
        <taxon>Strongyloidea</taxon>
        <taxon>Ancylostomatidae</taxon>
        <taxon>Ancylostomatinae</taxon>
        <taxon>Ancylostoma</taxon>
    </lineage>
</organism>
<evidence type="ECO:0000313" key="3">
    <source>
        <dbReference type="Proteomes" id="UP000024635"/>
    </source>
</evidence>
<evidence type="ECO:0000313" key="2">
    <source>
        <dbReference type="EMBL" id="EYB87011.1"/>
    </source>
</evidence>
<sequence>MSLFNEIGNFRDGKMVPFQSLIKYMFLFCGYCEPLFSIFIGELSVFNTLVRPRIHFNASSSTHDNNDDRNEQLD</sequence>
<reference evidence="3" key="1">
    <citation type="journal article" date="2015" name="Nat. Genet.">
        <title>The genome and transcriptome of the zoonotic hookworm Ancylostoma ceylanicum identify infection-specific gene families.</title>
        <authorList>
            <person name="Schwarz E.M."/>
            <person name="Hu Y."/>
            <person name="Antoshechkin I."/>
            <person name="Miller M.M."/>
            <person name="Sternberg P.W."/>
            <person name="Aroian R.V."/>
        </authorList>
    </citation>
    <scope>NUCLEOTIDE SEQUENCE</scope>
    <source>
        <strain evidence="3">HY135</strain>
    </source>
</reference>
<keyword evidence="1" id="KW-0472">Membrane</keyword>
<comment type="caution">
    <text evidence="2">The sequence shown here is derived from an EMBL/GenBank/DDBJ whole genome shotgun (WGS) entry which is preliminary data.</text>
</comment>
<feature type="transmembrane region" description="Helical" evidence="1">
    <location>
        <begin position="21"/>
        <end position="40"/>
    </location>
</feature>
<name>A0A016S9A9_9BILA</name>
<proteinExistence type="predicted"/>
<dbReference type="EMBL" id="JARK01001605">
    <property type="protein sequence ID" value="EYB87011.1"/>
    <property type="molecule type" value="Genomic_DNA"/>
</dbReference>
<protein>
    <submittedName>
        <fullName evidence="2">Uncharacterized protein</fullName>
    </submittedName>
</protein>
<accession>A0A016S9A9</accession>
<keyword evidence="3" id="KW-1185">Reference proteome</keyword>
<evidence type="ECO:0000256" key="1">
    <source>
        <dbReference type="SAM" id="Phobius"/>
    </source>
</evidence>
<dbReference type="Proteomes" id="UP000024635">
    <property type="component" value="Unassembled WGS sequence"/>
</dbReference>
<gene>
    <name evidence="2" type="primary">Acey_s0269.g809</name>
    <name evidence="2" type="ORF">Y032_0269g809</name>
</gene>